<accession>A0AC61QZL5</accession>
<evidence type="ECO:0000313" key="2">
    <source>
        <dbReference type="Proteomes" id="UP000307720"/>
    </source>
</evidence>
<proteinExistence type="predicted"/>
<name>A0AC61QZL5_9FIRM</name>
<evidence type="ECO:0000313" key="1">
    <source>
        <dbReference type="EMBL" id="TGX98845.1"/>
    </source>
</evidence>
<comment type="caution">
    <text evidence="1">The sequence shown here is derived from an EMBL/GenBank/DDBJ whole genome shotgun (WGS) entry which is preliminary data.</text>
</comment>
<keyword evidence="2" id="KW-1185">Reference proteome</keyword>
<organism evidence="1 2">
    <name type="scientific">Hominisplanchenecus murintestinalis</name>
    <dbReference type="NCBI Taxonomy" id="2941517"/>
    <lineage>
        <taxon>Bacteria</taxon>
        <taxon>Bacillati</taxon>
        <taxon>Bacillota</taxon>
        <taxon>Clostridia</taxon>
        <taxon>Lachnospirales</taxon>
        <taxon>Lachnospiraceae</taxon>
        <taxon>Hominisplanchenecus</taxon>
    </lineage>
</organism>
<reference evidence="1" key="1">
    <citation type="submission" date="2019-04" db="EMBL/GenBank/DDBJ databases">
        <title>Microbes associate with the intestines of laboratory mice.</title>
        <authorList>
            <person name="Navarre W."/>
            <person name="Wong E."/>
            <person name="Huang K."/>
            <person name="Tropini C."/>
            <person name="Ng K."/>
            <person name="Yu B."/>
        </authorList>
    </citation>
    <scope>NUCLEOTIDE SEQUENCE</scope>
    <source>
        <strain evidence="1">NM72_1-8</strain>
    </source>
</reference>
<sequence length="363" mass="41419">MSEIADAVQIIRVSFEGMEIAMKVGSGSLRTMQNAAKFLYGMLGFEKQMGRTNMKKLLMRGGDLQVLQFDKKDLKQVEKFAKKYGILYSVLPEMGKGTGKVEVLFHSEAVPRVNLLLQKLKADSYKMRSMDTFLEEADDKALATFDKFLKEQKKGNLDVHADANLDNLLEKVGRYAVEKHSVCVDEIGNHLSADEESIKNALSQLQKIGVVDSPDEKGQYKVMMDRETFDDKIRRFKELSERMRIISASKNTNFADITIAKKMIAEENDHAVKTRIPGTWGKDARYIWLNKSDVMEIYGGKTLLCYLDREKHYKLYSEDNRVVETMKGDTLFIGHYNPVSKGVREQYEKVATKTVHAPSRKSR</sequence>
<dbReference type="Proteomes" id="UP000307720">
    <property type="component" value="Unassembled WGS sequence"/>
</dbReference>
<protein>
    <submittedName>
        <fullName evidence="1">PcfB family protein</fullName>
    </submittedName>
</protein>
<gene>
    <name evidence="1" type="ORF">E5357_07735</name>
</gene>
<dbReference type="EMBL" id="SRZB01000013">
    <property type="protein sequence ID" value="TGX98845.1"/>
    <property type="molecule type" value="Genomic_DNA"/>
</dbReference>